<dbReference type="SUPFAM" id="SSF81296">
    <property type="entry name" value="E set domains"/>
    <property type="match status" value="1"/>
</dbReference>
<gene>
    <name evidence="5" type="primary">glgX</name>
    <name evidence="5" type="ORF">ACFSKQ_04700</name>
</gene>
<dbReference type="Gene3D" id="3.20.20.80">
    <property type="entry name" value="Glycosidases"/>
    <property type="match status" value="1"/>
</dbReference>
<keyword evidence="6" id="KW-1185">Reference proteome</keyword>
<dbReference type="SUPFAM" id="SSF51011">
    <property type="entry name" value="Glycosyl hydrolase domain"/>
    <property type="match status" value="1"/>
</dbReference>
<sequence length="676" mass="74605">MKAPSITAERGCPARLGASVEEYGVHFAVLSHHAERVELCLFRPGRAHEDRRLALPGRQGDVFFGFVPGLKEGALYGLRAHGPFDLHRGHRFDAGKLLVDPYALRIDRPFVYDPSLGLPPERRVDTAPLVPRAIVTDPARDAAPLPPGLPGLTYELLVRGFSMRHPGVRPQWRGTVLALTEPAVLDGLERLGVETVELMPLAAWIDERHLGPLGLSNAWGYNPVPHMAPDPRLAPGGLADVRRAVESLHARGIRAILDVVLNHSGESDELGPTLSYRGLDNALYYRLLEDDAALYVNHTGTGNTFAAERPAVVRLFIDTLRTWVETTGLDGFRYDLAPVLGRDREGFHADAPFFRALAADKVLKDRIHVAEAWDIGPGGYRVGQFPRPFLEWHDRFRDDVRRFWRGEAGRVPALATRLSGSPDLYQHDGRTPSSGVNILAAHDGFTLADLVSFEAKHNEANGEANRDGHGDNHSWNNGVEGFSGDPAVVEARRRDVRALLATLFLARGTPFLVAGDEFGRTQGGNNNAYAQDNETVWLDWERADHALAAFTARLAALRKGHPALSRDRFFNGLSEVVFGVPDVEWLREDGAAMTEAEWNEPARHLLGLAIHADGERLLAYLNAGRQSRPVRLPPPRDGQGFVLHLQSDEPDLPERAVKDDLVVTPRSVFILLEKPV</sequence>
<dbReference type="CDD" id="cd11326">
    <property type="entry name" value="AmyAc_Glg_debranch"/>
    <property type="match status" value="1"/>
</dbReference>
<feature type="domain" description="Glycosyl hydrolase family 13 catalytic" evidence="4">
    <location>
        <begin position="155"/>
        <end position="558"/>
    </location>
</feature>
<dbReference type="CDD" id="cd02856">
    <property type="entry name" value="E_set_GDE_Isoamylase_N"/>
    <property type="match status" value="1"/>
</dbReference>
<reference evidence="6" key="1">
    <citation type="journal article" date="2019" name="Int. J. Syst. Evol. Microbiol.">
        <title>The Global Catalogue of Microorganisms (GCM) 10K type strain sequencing project: providing services to taxonomists for standard genome sequencing and annotation.</title>
        <authorList>
            <consortium name="The Broad Institute Genomics Platform"/>
            <consortium name="The Broad Institute Genome Sequencing Center for Infectious Disease"/>
            <person name="Wu L."/>
            <person name="Ma J."/>
        </authorList>
    </citation>
    <scope>NUCLEOTIDE SEQUENCE [LARGE SCALE GENOMIC DNA]</scope>
    <source>
        <strain evidence="6">ZS-35-S2</strain>
    </source>
</reference>
<dbReference type="SMART" id="SM00642">
    <property type="entry name" value="Aamy"/>
    <property type="match status" value="1"/>
</dbReference>
<comment type="similarity">
    <text evidence="1">Belongs to the glycosyl hydrolase 13 family.</text>
</comment>
<dbReference type="InterPro" id="IPR044505">
    <property type="entry name" value="GlgX_Isoamylase_N_E_set"/>
</dbReference>
<evidence type="ECO:0000313" key="6">
    <source>
        <dbReference type="Proteomes" id="UP001597371"/>
    </source>
</evidence>
<comment type="caution">
    <text evidence="5">The sequence shown here is derived from an EMBL/GenBank/DDBJ whole genome shotgun (WGS) entry which is preliminary data.</text>
</comment>
<dbReference type="InterPro" id="IPR017853">
    <property type="entry name" value="GH"/>
</dbReference>
<dbReference type="EMBL" id="JBHUIJ010000005">
    <property type="protein sequence ID" value="MFD2236762.1"/>
    <property type="molecule type" value="Genomic_DNA"/>
</dbReference>
<evidence type="ECO:0000256" key="2">
    <source>
        <dbReference type="ARBA" id="ARBA00022801"/>
    </source>
</evidence>
<protein>
    <submittedName>
        <fullName evidence="5">Glycogen debranching protein GlgX</fullName>
        <ecNumber evidence="5">3.2.1.196</ecNumber>
    </submittedName>
</protein>
<accession>A0ABW5CLC4</accession>
<keyword evidence="2 5" id="KW-0378">Hydrolase</keyword>
<dbReference type="PANTHER" id="PTHR43002">
    <property type="entry name" value="GLYCOGEN DEBRANCHING ENZYME"/>
    <property type="match status" value="1"/>
</dbReference>
<dbReference type="InterPro" id="IPR013783">
    <property type="entry name" value="Ig-like_fold"/>
</dbReference>
<dbReference type="InterPro" id="IPR004193">
    <property type="entry name" value="Glyco_hydro_13_N"/>
</dbReference>
<name>A0ABW5CLC4_9HYPH</name>
<dbReference type="Proteomes" id="UP001597371">
    <property type="component" value="Unassembled WGS sequence"/>
</dbReference>
<evidence type="ECO:0000256" key="1">
    <source>
        <dbReference type="ARBA" id="ARBA00008061"/>
    </source>
</evidence>
<dbReference type="NCBIfam" id="TIGR02100">
    <property type="entry name" value="glgX_debranch"/>
    <property type="match status" value="1"/>
</dbReference>
<dbReference type="RefSeq" id="WP_209739913.1">
    <property type="nucleotide sequence ID" value="NZ_CP072611.1"/>
</dbReference>
<dbReference type="InterPro" id="IPR006047">
    <property type="entry name" value="GH13_cat_dom"/>
</dbReference>
<dbReference type="InterPro" id="IPR011837">
    <property type="entry name" value="Glycogen_debranch_GlgX"/>
</dbReference>
<dbReference type="InterPro" id="IPR014756">
    <property type="entry name" value="Ig_E-set"/>
</dbReference>
<evidence type="ECO:0000259" key="4">
    <source>
        <dbReference type="SMART" id="SM00642"/>
    </source>
</evidence>
<dbReference type="Pfam" id="PF02922">
    <property type="entry name" value="CBM_48"/>
    <property type="match status" value="1"/>
</dbReference>
<dbReference type="Gene3D" id="2.60.40.1180">
    <property type="entry name" value="Golgi alpha-mannosidase II"/>
    <property type="match status" value="1"/>
</dbReference>
<dbReference type="GO" id="GO:0120549">
    <property type="term" value="F:limit dextrin alpha-1,6-maltotetraose-hydrolase activity"/>
    <property type="evidence" value="ECO:0007669"/>
    <property type="project" value="UniProtKB-EC"/>
</dbReference>
<dbReference type="SUPFAM" id="SSF51445">
    <property type="entry name" value="(Trans)glycosidases"/>
    <property type="match status" value="1"/>
</dbReference>
<proteinExistence type="inferred from homology"/>
<dbReference type="InterPro" id="IPR013780">
    <property type="entry name" value="Glyco_hydro_b"/>
</dbReference>
<evidence type="ECO:0000313" key="5">
    <source>
        <dbReference type="EMBL" id="MFD2236762.1"/>
    </source>
</evidence>
<organism evidence="5 6">
    <name type="scientific">Aureimonas populi</name>
    <dbReference type="NCBI Taxonomy" id="1701758"/>
    <lineage>
        <taxon>Bacteria</taxon>
        <taxon>Pseudomonadati</taxon>
        <taxon>Pseudomonadota</taxon>
        <taxon>Alphaproteobacteria</taxon>
        <taxon>Hyphomicrobiales</taxon>
        <taxon>Aurantimonadaceae</taxon>
        <taxon>Aureimonas</taxon>
    </lineage>
</organism>
<dbReference type="EC" id="3.2.1.196" evidence="5"/>
<keyword evidence="3 5" id="KW-0326">Glycosidase</keyword>
<dbReference type="Gene3D" id="2.60.40.10">
    <property type="entry name" value="Immunoglobulins"/>
    <property type="match status" value="1"/>
</dbReference>
<evidence type="ECO:0000256" key="3">
    <source>
        <dbReference type="ARBA" id="ARBA00023295"/>
    </source>
</evidence>